<accession>A0A5B7HQ67</accession>
<comment type="caution">
    <text evidence="1">The sequence shown here is derived from an EMBL/GenBank/DDBJ whole genome shotgun (WGS) entry which is preliminary data.</text>
</comment>
<evidence type="ECO:0000313" key="2">
    <source>
        <dbReference type="Proteomes" id="UP000324222"/>
    </source>
</evidence>
<gene>
    <name evidence="1" type="ORF">E2C01_065654</name>
</gene>
<dbReference type="Proteomes" id="UP000324222">
    <property type="component" value="Unassembled WGS sequence"/>
</dbReference>
<sequence length="59" mass="6219">MLGSADDVNKLAARRSPACPPTMAVTGLPDTQSRQCGCISTADMKHYRHAPPLCDMSGS</sequence>
<dbReference type="EMBL" id="VSRR010032772">
    <property type="protein sequence ID" value="MPC71377.1"/>
    <property type="molecule type" value="Genomic_DNA"/>
</dbReference>
<name>A0A5B7HQ67_PORTR</name>
<reference evidence="1 2" key="1">
    <citation type="submission" date="2019-05" db="EMBL/GenBank/DDBJ databases">
        <title>Another draft genome of Portunus trituberculatus and its Hox gene families provides insights of decapod evolution.</title>
        <authorList>
            <person name="Jeong J.-H."/>
            <person name="Song I."/>
            <person name="Kim S."/>
            <person name="Choi T."/>
            <person name="Kim D."/>
            <person name="Ryu S."/>
            <person name="Kim W."/>
        </authorList>
    </citation>
    <scope>NUCLEOTIDE SEQUENCE [LARGE SCALE GENOMIC DNA]</scope>
    <source>
        <tissue evidence="1">Muscle</tissue>
    </source>
</reference>
<protein>
    <submittedName>
        <fullName evidence="1">Uncharacterized protein</fullName>
    </submittedName>
</protein>
<dbReference type="AlphaFoldDB" id="A0A5B7HQ67"/>
<evidence type="ECO:0000313" key="1">
    <source>
        <dbReference type="EMBL" id="MPC71377.1"/>
    </source>
</evidence>
<keyword evidence="2" id="KW-1185">Reference proteome</keyword>
<proteinExistence type="predicted"/>
<organism evidence="1 2">
    <name type="scientific">Portunus trituberculatus</name>
    <name type="common">Swimming crab</name>
    <name type="synonym">Neptunus trituberculatus</name>
    <dbReference type="NCBI Taxonomy" id="210409"/>
    <lineage>
        <taxon>Eukaryota</taxon>
        <taxon>Metazoa</taxon>
        <taxon>Ecdysozoa</taxon>
        <taxon>Arthropoda</taxon>
        <taxon>Crustacea</taxon>
        <taxon>Multicrustacea</taxon>
        <taxon>Malacostraca</taxon>
        <taxon>Eumalacostraca</taxon>
        <taxon>Eucarida</taxon>
        <taxon>Decapoda</taxon>
        <taxon>Pleocyemata</taxon>
        <taxon>Brachyura</taxon>
        <taxon>Eubrachyura</taxon>
        <taxon>Portunoidea</taxon>
        <taxon>Portunidae</taxon>
        <taxon>Portuninae</taxon>
        <taxon>Portunus</taxon>
    </lineage>
</organism>